<keyword evidence="1" id="KW-0812">Transmembrane</keyword>
<gene>
    <name evidence="2" type="ORF">TrRE_jg9726</name>
</gene>
<feature type="transmembrane region" description="Helical" evidence="1">
    <location>
        <begin position="25"/>
        <end position="44"/>
    </location>
</feature>
<protein>
    <submittedName>
        <fullName evidence="2">Uncharacterized protein</fullName>
    </submittedName>
</protein>
<organism evidence="2 3">
    <name type="scientific">Triparma retinervis</name>
    <dbReference type="NCBI Taxonomy" id="2557542"/>
    <lineage>
        <taxon>Eukaryota</taxon>
        <taxon>Sar</taxon>
        <taxon>Stramenopiles</taxon>
        <taxon>Ochrophyta</taxon>
        <taxon>Bolidophyceae</taxon>
        <taxon>Parmales</taxon>
        <taxon>Triparmaceae</taxon>
        <taxon>Triparma</taxon>
    </lineage>
</organism>
<comment type="caution">
    <text evidence="2">The sequence shown here is derived from an EMBL/GenBank/DDBJ whole genome shotgun (WGS) entry which is preliminary data.</text>
</comment>
<keyword evidence="1" id="KW-1133">Transmembrane helix</keyword>
<feature type="transmembrane region" description="Helical" evidence="1">
    <location>
        <begin position="95"/>
        <end position="114"/>
    </location>
</feature>
<sequence>MAVMVDTATNIFDYIKDFVTQTAKVALTATILPLLTLLCLRMAINAIANTYFYSDRVFLPPIWASTNISAVPYNLSERYLMVVPPPGDMPPWHLWWNWTIAVCLYFTYFFRVLLLHKSSVIGKASAFFMTLGMTLTHGYLWQKEYEYQAVEGMGSENNPSLLCTVITAVAFPSTFACSFFFTEGTGGNVKKAAKVMSLLLTIGVLEAVVIFLLNGSISETFFNPQTGSFTRFLIRLCTPLVMKGVFMECCATWAPIISNILDTGLYEV</sequence>
<accession>A0A9W6ZXT8</accession>
<keyword evidence="3" id="KW-1185">Reference proteome</keyword>
<dbReference type="AlphaFoldDB" id="A0A9W6ZXT8"/>
<feature type="transmembrane region" description="Helical" evidence="1">
    <location>
        <begin position="121"/>
        <end position="141"/>
    </location>
</feature>
<keyword evidence="1" id="KW-0472">Membrane</keyword>
<name>A0A9W6ZXT8_9STRA</name>
<dbReference type="EMBL" id="BRXZ01003811">
    <property type="protein sequence ID" value="GMH62369.1"/>
    <property type="molecule type" value="Genomic_DNA"/>
</dbReference>
<proteinExistence type="predicted"/>
<evidence type="ECO:0000256" key="1">
    <source>
        <dbReference type="SAM" id="Phobius"/>
    </source>
</evidence>
<reference evidence="2" key="1">
    <citation type="submission" date="2022-07" db="EMBL/GenBank/DDBJ databases">
        <title>Genome analysis of Parmales, a sister group of diatoms, reveals the evolutionary specialization of diatoms from phago-mixotrophs to photoautotrophs.</title>
        <authorList>
            <person name="Ban H."/>
            <person name="Sato S."/>
            <person name="Yoshikawa S."/>
            <person name="Kazumasa Y."/>
            <person name="Nakamura Y."/>
            <person name="Ichinomiya M."/>
            <person name="Saitoh K."/>
            <person name="Sato N."/>
            <person name="Blanc-Mathieu R."/>
            <person name="Endo H."/>
            <person name="Kuwata A."/>
            <person name="Ogata H."/>
        </authorList>
    </citation>
    <scope>NUCLEOTIDE SEQUENCE</scope>
</reference>
<evidence type="ECO:0000313" key="3">
    <source>
        <dbReference type="Proteomes" id="UP001165082"/>
    </source>
</evidence>
<evidence type="ECO:0000313" key="2">
    <source>
        <dbReference type="EMBL" id="GMH62369.1"/>
    </source>
</evidence>
<dbReference type="Proteomes" id="UP001165082">
    <property type="component" value="Unassembled WGS sequence"/>
</dbReference>
<feature type="transmembrane region" description="Helical" evidence="1">
    <location>
        <begin position="161"/>
        <end position="181"/>
    </location>
</feature>
<feature type="transmembrane region" description="Helical" evidence="1">
    <location>
        <begin position="193"/>
        <end position="213"/>
    </location>
</feature>